<organism evidence="1 2">
    <name type="scientific">Sediminibacillus albus</name>
    <dbReference type="NCBI Taxonomy" id="407036"/>
    <lineage>
        <taxon>Bacteria</taxon>
        <taxon>Bacillati</taxon>
        <taxon>Bacillota</taxon>
        <taxon>Bacilli</taxon>
        <taxon>Bacillales</taxon>
        <taxon>Bacillaceae</taxon>
        <taxon>Sediminibacillus</taxon>
    </lineage>
</organism>
<keyword evidence="2" id="KW-1185">Reference proteome</keyword>
<proteinExistence type="predicted"/>
<dbReference type="Proteomes" id="UP000198694">
    <property type="component" value="Unassembled WGS sequence"/>
</dbReference>
<gene>
    <name evidence="1" type="ORF">SAMN05216243_3111</name>
</gene>
<dbReference type="NCBIfam" id="TIGR02834">
    <property type="entry name" value="spo_ytxC"/>
    <property type="match status" value="1"/>
</dbReference>
<evidence type="ECO:0000313" key="1">
    <source>
        <dbReference type="EMBL" id="SDK42469.1"/>
    </source>
</evidence>
<dbReference type="InterPro" id="IPR014199">
    <property type="entry name" value="Spore_YtxC"/>
</dbReference>
<dbReference type="RefSeq" id="WP_245690168.1">
    <property type="nucleotide sequence ID" value="NZ_FNFL01000006.1"/>
</dbReference>
<dbReference type="STRING" id="407036.SAMN05216243_3111"/>
<evidence type="ECO:0000313" key="2">
    <source>
        <dbReference type="Proteomes" id="UP000198694"/>
    </source>
</evidence>
<sequence>MLEVYFETKEETMTFCDRIVQYGLDVELNWKTSDKWGNQIKIQENRTADEQLLNTAKAMADVFVKHRQNTWILETIKGVYYYKDEEEVQRILELARCILAEEDNVEVTIPTEIDLRKTLLDSFQSNIHSGEIVHFDSVVNFRLQTYREELIEIIGMAIDEFKREEDYQSFVQSLREYVAKKKSKFQVVHVIQGQHFKFYKSSGKPFSKMEIKMLIQQEPLYIVGLDEAELNITPLLAMAPEQIIIYGDYPSEPKTLTVINVFQEKAVFEPFSRFPFPNYLRNH</sequence>
<name>A0A1G9BSM0_9BACI</name>
<protein>
    <submittedName>
        <fullName evidence="1">Putative sporulation protein YtxC</fullName>
    </submittedName>
</protein>
<reference evidence="1 2" key="1">
    <citation type="submission" date="2016-10" db="EMBL/GenBank/DDBJ databases">
        <authorList>
            <person name="de Groot N.N."/>
        </authorList>
    </citation>
    <scope>NUCLEOTIDE SEQUENCE [LARGE SCALE GENOMIC DNA]</scope>
    <source>
        <strain evidence="1 2">CGMCC 1.6502</strain>
    </source>
</reference>
<dbReference type="Pfam" id="PF08812">
    <property type="entry name" value="YtxC"/>
    <property type="match status" value="1"/>
</dbReference>
<dbReference type="AlphaFoldDB" id="A0A1G9BSM0"/>
<dbReference type="EMBL" id="FNFL01000006">
    <property type="protein sequence ID" value="SDK42469.1"/>
    <property type="molecule type" value="Genomic_DNA"/>
</dbReference>
<accession>A0A1G9BSM0</accession>